<protein>
    <submittedName>
        <fullName evidence="1">Uncharacterized protein</fullName>
    </submittedName>
</protein>
<dbReference type="AlphaFoldDB" id="A0A3R6DSU0"/>
<dbReference type="Proteomes" id="UP000284660">
    <property type="component" value="Unassembled WGS sequence"/>
</dbReference>
<proteinExistence type="predicted"/>
<dbReference type="RefSeq" id="WP_122114976.1">
    <property type="nucleotide sequence ID" value="NZ_CP103148.1"/>
</dbReference>
<comment type="caution">
    <text evidence="1">The sequence shown here is derived from an EMBL/GenBank/DDBJ whole genome shotgun (WGS) entry which is preliminary data.</text>
</comment>
<organism evidence="1 2">
    <name type="scientific">Parabacteroides distasonis</name>
    <dbReference type="NCBI Taxonomy" id="823"/>
    <lineage>
        <taxon>Bacteria</taxon>
        <taxon>Pseudomonadati</taxon>
        <taxon>Bacteroidota</taxon>
        <taxon>Bacteroidia</taxon>
        <taxon>Bacteroidales</taxon>
        <taxon>Tannerellaceae</taxon>
        <taxon>Parabacteroides</taxon>
    </lineage>
</organism>
<evidence type="ECO:0000313" key="2">
    <source>
        <dbReference type="Proteomes" id="UP000284660"/>
    </source>
</evidence>
<evidence type="ECO:0000313" key="1">
    <source>
        <dbReference type="EMBL" id="RHD74048.1"/>
    </source>
</evidence>
<dbReference type="EMBL" id="QSJN01000007">
    <property type="protein sequence ID" value="RHD74048.1"/>
    <property type="molecule type" value="Genomic_DNA"/>
</dbReference>
<accession>A0A3R6DSU0</accession>
<name>A0A3R6DSU0_PARDI</name>
<gene>
    <name evidence="1" type="ORF">DW782_13055</name>
</gene>
<reference evidence="1 2" key="1">
    <citation type="submission" date="2018-08" db="EMBL/GenBank/DDBJ databases">
        <title>A genome reference for cultivated species of the human gut microbiota.</title>
        <authorList>
            <person name="Zou Y."/>
            <person name="Xue W."/>
            <person name="Luo G."/>
        </authorList>
    </citation>
    <scope>NUCLEOTIDE SEQUENCE [LARGE SCALE GENOMIC DNA]</scope>
    <source>
        <strain evidence="1 2">AM30-4</strain>
    </source>
</reference>
<sequence>MEDLWPDFEFESSMTPKEILLTQADFLSKKTSGVLIGEVHTCEPNDYLLYHALKCPSVSNPDLNKPIGHVLYIRAPFFNDYRFEILSITHYLLNMYPLQLNNVLNNCYYTIDSEEYLMKKLSEIFASKDVLSILNSLLIQSK</sequence>